<evidence type="ECO:0000313" key="2">
    <source>
        <dbReference type="EMBL" id="GFY38681.1"/>
    </source>
</evidence>
<feature type="compositionally biased region" description="Basic residues" evidence="1">
    <location>
        <begin position="62"/>
        <end position="95"/>
    </location>
</feature>
<keyword evidence="3" id="KW-1185">Reference proteome</keyword>
<comment type="caution">
    <text evidence="2">The sequence shown here is derived from an EMBL/GenBank/DDBJ whole genome shotgun (WGS) entry which is preliminary data.</text>
</comment>
<reference evidence="2" key="1">
    <citation type="submission" date="2020-08" db="EMBL/GenBank/DDBJ databases">
        <title>Multicomponent nature underlies the extraordinary mechanical properties of spider dragline silk.</title>
        <authorList>
            <person name="Kono N."/>
            <person name="Nakamura H."/>
            <person name="Mori M."/>
            <person name="Yoshida Y."/>
            <person name="Ohtoshi R."/>
            <person name="Malay A.D."/>
            <person name="Moran D.A.P."/>
            <person name="Tomita M."/>
            <person name="Numata K."/>
            <person name="Arakawa K."/>
        </authorList>
    </citation>
    <scope>NUCLEOTIDE SEQUENCE</scope>
</reference>
<evidence type="ECO:0000313" key="3">
    <source>
        <dbReference type="Proteomes" id="UP000886998"/>
    </source>
</evidence>
<proteinExistence type="predicted"/>
<sequence>MVLSTDARAHAVFTPGYAFSNTPLKLQNDYPMSKMRPAASDSDCPIKTTIENPICVLQPQQKKGHLANSHHCKFPKLKPRRTSPGPKKGKIQKYL</sequence>
<evidence type="ECO:0000256" key="1">
    <source>
        <dbReference type="SAM" id="MobiDB-lite"/>
    </source>
</evidence>
<gene>
    <name evidence="2" type="ORF">TNIN_12211</name>
</gene>
<protein>
    <submittedName>
        <fullName evidence="2">Uncharacterized protein</fullName>
    </submittedName>
</protein>
<dbReference type="Proteomes" id="UP000886998">
    <property type="component" value="Unassembled WGS sequence"/>
</dbReference>
<feature type="region of interest" description="Disordered" evidence="1">
    <location>
        <begin position="60"/>
        <end position="95"/>
    </location>
</feature>
<dbReference type="AlphaFoldDB" id="A0A8X6WRZ2"/>
<organism evidence="2 3">
    <name type="scientific">Trichonephila inaurata madagascariensis</name>
    <dbReference type="NCBI Taxonomy" id="2747483"/>
    <lineage>
        <taxon>Eukaryota</taxon>
        <taxon>Metazoa</taxon>
        <taxon>Ecdysozoa</taxon>
        <taxon>Arthropoda</taxon>
        <taxon>Chelicerata</taxon>
        <taxon>Arachnida</taxon>
        <taxon>Araneae</taxon>
        <taxon>Araneomorphae</taxon>
        <taxon>Entelegynae</taxon>
        <taxon>Araneoidea</taxon>
        <taxon>Nephilidae</taxon>
        <taxon>Trichonephila</taxon>
        <taxon>Trichonephila inaurata</taxon>
    </lineage>
</organism>
<name>A0A8X6WRZ2_9ARAC</name>
<accession>A0A8X6WRZ2</accession>
<dbReference type="EMBL" id="BMAV01000981">
    <property type="protein sequence ID" value="GFY38681.1"/>
    <property type="molecule type" value="Genomic_DNA"/>
</dbReference>